<dbReference type="EMBL" id="AAXW01000036">
    <property type="protein sequence ID" value="EAZ89804.1"/>
    <property type="molecule type" value="Genomic_DNA"/>
</dbReference>
<keyword evidence="6" id="KW-1185">Reference proteome</keyword>
<gene>
    <name evidence="5" type="ORF">CY0110_25256</name>
</gene>
<dbReference type="eggNOG" id="COG0073">
    <property type="taxonomic scope" value="Bacteria"/>
</dbReference>
<evidence type="ECO:0000256" key="1">
    <source>
        <dbReference type="ARBA" id="ARBA00022555"/>
    </source>
</evidence>
<dbReference type="InterPro" id="IPR002547">
    <property type="entry name" value="tRNA-bd_dom"/>
</dbReference>
<organism evidence="5 6">
    <name type="scientific">Crocosphaera chwakensis CCY0110</name>
    <dbReference type="NCBI Taxonomy" id="391612"/>
    <lineage>
        <taxon>Bacteria</taxon>
        <taxon>Bacillati</taxon>
        <taxon>Cyanobacteriota</taxon>
        <taxon>Cyanophyceae</taxon>
        <taxon>Oscillatoriophycideae</taxon>
        <taxon>Chroococcales</taxon>
        <taxon>Aphanothecaceae</taxon>
        <taxon>Crocosphaera</taxon>
        <taxon>Crocosphaera chwakensis</taxon>
    </lineage>
</organism>
<evidence type="ECO:0000256" key="2">
    <source>
        <dbReference type="ARBA" id="ARBA00022884"/>
    </source>
</evidence>
<evidence type="ECO:0000313" key="6">
    <source>
        <dbReference type="Proteomes" id="UP000003781"/>
    </source>
</evidence>
<dbReference type="Pfam" id="PF01588">
    <property type="entry name" value="tRNA_bind"/>
    <property type="match status" value="1"/>
</dbReference>
<dbReference type="GO" id="GO:0004812">
    <property type="term" value="F:aminoacyl-tRNA ligase activity"/>
    <property type="evidence" value="ECO:0007669"/>
    <property type="project" value="UniProtKB-KW"/>
</dbReference>
<dbReference type="RefSeq" id="WP_008277068.1">
    <property type="nucleotide sequence ID" value="NZ_AAXW01000036.1"/>
</dbReference>
<evidence type="ECO:0000256" key="3">
    <source>
        <dbReference type="PROSITE-ProRule" id="PRU00209"/>
    </source>
</evidence>
<evidence type="ECO:0000313" key="5">
    <source>
        <dbReference type="EMBL" id="EAZ89804.1"/>
    </source>
</evidence>
<dbReference type="Gene3D" id="2.40.50.140">
    <property type="entry name" value="Nucleic acid-binding proteins"/>
    <property type="match status" value="1"/>
</dbReference>
<sequence length="78" mass="8485">MPVIVMETIAAEPHPNADSLRIYQMKVPGKSKIQIIANLDNVYQVGEIVAVALVDSVLKDGTKIKPSKLRGVYSYGMA</sequence>
<accession>A3IUL2</accession>
<comment type="caution">
    <text evidence="5">The sequence shown here is derived from an EMBL/GenBank/DDBJ whole genome shotgun (WGS) entry which is preliminary data.</text>
</comment>
<keyword evidence="5" id="KW-0436">Ligase</keyword>
<protein>
    <submittedName>
        <fullName evidence="5">Phenylalanyl-tRNA synthetase, beta subunit</fullName>
    </submittedName>
</protein>
<evidence type="ECO:0000259" key="4">
    <source>
        <dbReference type="PROSITE" id="PS50886"/>
    </source>
</evidence>
<keyword evidence="2 3" id="KW-0694">RNA-binding</keyword>
<name>A3IUL2_9CHRO</name>
<dbReference type="AlphaFoldDB" id="A3IUL2"/>
<keyword evidence="5" id="KW-0030">Aminoacyl-tRNA synthetase</keyword>
<feature type="domain" description="TRNA-binding" evidence="4">
    <location>
        <begin position="1"/>
        <end position="78"/>
    </location>
</feature>
<proteinExistence type="predicted"/>
<dbReference type="Proteomes" id="UP000003781">
    <property type="component" value="Unassembled WGS sequence"/>
</dbReference>
<keyword evidence="1 3" id="KW-0820">tRNA-binding</keyword>
<dbReference type="PROSITE" id="PS50886">
    <property type="entry name" value="TRBD"/>
    <property type="match status" value="1"/>
</dbReference>
<dbReference type="SUPFAM" id="SSF50249">
    <property type="entry name" value="Nucleic acid-binding proteins"/>
    <property type="match status" value="1"/>
</dbReference>
<dbReference type="GO" id="GO:0000049">
    <property type="term" value="F:tRNA binding"/>
    <property type="evidence" value="ECO:0007669"/>
    <property type="project" value="UniProtKB-UniRule"/>
</dbReference>
<reference evidence="5 6" key="1">
    <citation type="submission" date="2007-03" db="EMBL/GenBank/DDBJ databases">
        <authorList>
            <person name="Stal L."/>
            <person name="Ferriera S."/>
            <person name="Johnson J."/>
            <person name="Kravitz S."/>
            <person name="Beeson K."/>
            <person name="Sutton G."/>
            <person name="Rogers Y.-H."/>
            <person name="Friedman R."/>
            <person name="Frazier M."/>
            <person name="Venter J.C."/>
        </authorList>
    </citation>
    <scope>NUCLEOTIDE SEQUENCE [LARGE SCALE GENOMIC DNA]</scope>
    <source>
        <strain evidence="5 6">CCY0110</strain>
    </source>
</reference>
<dbReference type="InterPro" id="IPR012340">
    <property type="entry name" value="NA-bd_OB-fold"/>
</dbReference>